<evidence type="ECO:0000256" key="1">
    <source>
        <dbReference type="SAM" id="MobiDB-lite"/>
    </source>
</evidence>
<dbReference type="GeneID" id="37019968"/>
<dbReference type="InParanoid" id="A0A316VI24"/>
<feature type="region of interest" description="Disordered" evidence="1">
    <location>
        <begin position="69"/>
        <end position="101"/>
    </location>
</feature>
<keyword evidence="4" id="KW-1185">Reference proteome</keyword>
<organism evidence="3 4">
    <name type="scientific">Meira miltonrushii</name>
    <dbReference type="NCBI Taxonomy" id="1280837"/>
    <lineage>
        <taxon>Eukaryota</taxon>
        <taxon>Fungi</taxon>
        <taxon>Dikarya</taxon>
        <taxon>Basidiomycota</taxon>
        <taxon>Ustilaginomycotina</taxon>
        <taxon>Exobasidiomycetes</taxon>
        <taxon>Exobasidiales</taxon>
        <taxon>Brachybasidiaceae</taxon>
        <taxon>Meira</taxon>
    </lineage>
</organism>
<feature type="signal peptide" evidence="2">
    <location>
        <begin position="1"/>
        <end position="21"/>
    </location>
</feature>
<dbReference type="AlphaFoldDB" id="A0A316VI24"/>
<reference evidence="3 4" key="1">
    <citation type="journal article" date="2018" name="Mol. Biol. Evol.">
        <title>Broad Genomic Sampling Reveals a Smut Pathogenic Ancestry of the Fungal Clade Ustilaginomycotina.</title>
        <authorList>
            <person name="Kijpornyongpan T."/>
            <person name="Mondo S.J."/>
            <person name="Barry K."/>
            <person name="Sandor L."/>
            <person name="Lee J."/>
            <person name="Lipzen A."/>
            <person name="Pangilinan J."/>
            <person name="LaButti K."/>
            <person name="Hainaut M."/>
            <person name="Henrissat B."/>
            <person name="Grigoriev I.V."/>
            <person name="Spatafora J.W."/>
            <person name="Aime M.C."/>
        </authorList>
    </citation>
    <scope>NUCLEOTIDE SEQUENCE [LARGE SCALE GENOMIC DNA]</scope>
    <source>
        <strain evidence="3 4">MCA 3882</strain>
    </source>
</reference>
<proteinExistence type="predicted"/>
<dbReference type="Proteomes" id="UP000245771">
    <property type="component" value="Unassembled WGS sequence"/>
</dbReference>
<dbReference type="RefSeq" id="XP_025357544.1">
    <property type="nucleotide sequence ID" value="XM_025498187.1"/>
</dbReference>
<keyword evidence="2" id="KW-0732">Signal</keyword>
<protein>
    <submittedName>
        <fullName evidence="3">Uncharacterized protein</fullName>
    </submittedName>
</protein>
<accession>A0A316VI24</accession>
<sequence length="101" mass="10931">MRSTFIALTTLAAAILSATHASPIVTLNELTKRDTSATIADGELPVFVSRTIKDEEKPLLFEEAYTTPGGTHVKKGGFYDPTTGSRGSYSSSSFHKEWHSP</sequence>
<evidence type="ECO:0000313" key="3">
    <source>
        <dbReference type="EMBL" id="PWN37242.1"/>
    </source>
</evidence>
<name>A0A316VI24_9BASI</name>
<evidence type="ECO:0000313" key="4">
    <source>
        <dbReference type="Proteomes" id="UP000245771"/>
    </source>
</evidence>
<dbReference type="EMBL" id="KZ819602">
    <property type="protein sequence ID" value="PWN37242.1"/>
    <property type="molecule type" value="Genomic_DNA"/>
</dbReference>
<gene>
    <name evidence="3" type="ORF">FA14DRAFT_159383</name>
</gene>
<feature type="chain" id="PRO_5016467214" evidence="2">
    <location>
        <begin position="22"/>
        <end position="101"/>
    </location>
</feature>
<evidence type="ECO:0000256" key="2">
    <source>
        <dbReference type="SAM" id="SignalP"/>
    </source>
</evidence>
<feature type="compositionally biased region" description="Low complexity" evidence="1">
    <location>
        <begin position="84"/>
        <end position="93"/>
    </location>
</feature>